<dbReference type="Pfam" id="PF00483">
    <property type="entry name" value="NTP_transferase"/>
    <property type="match status" value="1"/>
</dbReference>
<protein>
    <submittedName>
        <fullName evidence="5">Nucleotidyltransferase family protein</fullName>
    </submittedName>
</protein>
<keyword evidence="2" id="KW-0548">Nucleotidyltransferase</keyword>
<dbReference type="SUPFAM" id="SSF53448">
    <property type="entry name" value="Nucleotide-diphospho-sugar transferases"/>
    <property type="match status" value="1"/>
</dbReference>
<reference evidence="6" key="1">
    <citation type="journal article" date="2019" name="Int. J. Syst. Evol. Microbiol.">
        <title>The Global Catalogue of Microorganisms (GCM) 10K type strain sequencing project: providing services to taxonomists for standard genome sequencing and annotation.</title>
        <authorList>
            <consortium name="The Broad Institute Genomics Platform"/>
            <consortium name="The Broad Institute Genome Sequencing Center for Infectious Disease"/>
            <person name="Wu L."/>
            <person name="Ma J."/>
        </authorList>
    </citation>
    <scope>NUCLEOTIDE SEQUENCE [LARGE SCALE GENOMIC DNA]</scope>
    <source>
        <strain evidence="6">JCM 32105</strain>
    </source>
</reference>
<sequence>MPVFAYFSIELIYICIMKAMIFAAGLGTRLKPFTDHAPKALAEVNGRSLLEHNVRYLQRVGIYEVVINVHHFADQIEEAIADNDAYGSEIAISDETDMLLETGGGLKKAAHYFAGETDLVVMNVDILTNLDLGKMIDAHKASDVMATLAVMQRESSRQLLFDGGMQLCGWQNNANGQQKIARDIAGTTPYSFSGIQVVSGQLLEDMPFEGKFSMIDVYLYHAAKNTVKGYDHTGNLFIDVGKPGSVEQAEYLFS</sequence>
<keyword evidence="3" id="KW-1133">Transmembrane helix</keyword>
<evidence type="ECO:0000256" key="3">
    <source>
        <dbReference type="SAM" id="Phobius"/>
    </source>
</evidence>
<gene>
    <name evidence="5" type="ORF">GCM10023093_29640</name>
</gene>
<dbReference type="InterPro" id="IPR029044">
    <property type="entry name" value="Nucleotide-diphossugar_trans"/>
</dbReference>
<dbReference type="PANTHER" id="PTHR43584">
    <property type="entry name" value="NUCLEOTIDYL TRANSFERASE"/>
    <property type="match status" value="1"/>
</dbReference>
<dbReference type="EMBL" id="BAABFA010000024">
    <property type="protein sequence ID" value="GAA4469716.1"/>
    <property type="molecule type" value="Genomic_DNA"/>
</dbReference>
<dbReference type="CDD" id="cd06422">
    <property type="entry name" value="NTP_transferase_like_1"/>
    <property type="match status" value="1"/>
</dbReference>
<keyword evidence="3" id="KW-0472">Membrane</keyword>
<evidence type="ECO:0000313" key="6">
    <source>
        <dbReference type="Proteomes" id="UP001500067"/>
    </source>
</evidence>
<feature type="transmembrane region" description="Helical" evidence="3">
    <location>
        <begin position="6"/>
        <end position="26"/>
    </location>
</feature>
<evidence type="ECO:0000259" key="4">
    <source>
        <dbReference type="Pfam" id="PF00483"/>
    </source>
</evidence>
<dbReference type="PANTHER" id="PTHR43584:SF8">
    <property type="entry name" value="N-ACETYLMURAMATE ALPHA-1-PHOSPHATE URIDYLYLTRANSFERASE"/>
    <property type="match status" value="1"/>
</dbReference>
<keyword evidence="3" id="KW-0812">Transmembrane</keyword>
<dbReference type="InterPro" id="IPR050065">
    <property type="entry name" value="GlmU-like"/>
</dbReference>
<dbReference type="Proteomes" id="UP001500067">
    <property type="component" value="Unassembled WGS sequence"/>
</dbReference>
<accession>A0ABP8NQJ7</accession>
<organism evidence="5 6">
    <name type="scientific">Nemorincola caseinilytica</name>
    <dbReference type="NCBI Taxonomy" id="2054315"/>
    <lineage>
        <taxon>Bacteria</taxon>
        <taxon>Pseudomonadati</taxon>
        <taxon>Bacteroidota</taxon>
        <taxon>Chitinophagia</taxon>
        <taxon>Chitinophagales</taxon>
        <taxon>Chitinophagaceae</taxon>
        <taxon>Nemorincola</taxon>
    </lineage>
</organism>
<dbReference type="InterPro" id="IPR005835">
    <property type="entry name" value="NTP_transferase_dom"/>
</dbReference>
<evidence type="ECO:0000256" key="2">
    <source>
        <dbReference type="ARBA" id="ARBA00022695"/>
    </source>
</evidence>
<evidence type="ECO:0000256" key="1">
    <source>
        <dbReference type="ARBA" id="ARBA00022679"/>
    </source>
</evidence>
<keyword evidence="6" id="KW-1185">Reference proteome</keyword>
<name>A0ABP8NQJ7_9BACT</name>
<proteinExistence type="predicted"/>
<dbReference type="Gene3D" id="3.90.550.10">
    <property type="entry name" value="Spore Coat Polysaccharide Biosynthesis Protein SpsA, Chain A"/>
    <property type="match status" value="1"/>
</dbReference>
<feature type="domain" description="Nucleotidyl transferase" evidence="4">
    <location>
        <begin position="18"/>
        <end position="155"/>
    </location>
</feature>
<comment type="caution">
    <text evidence="5">The sequence shown here is derived from an EMBL/GenBank/DDBJ whole genome shotgun (WGS) entry which is preliminary data.</text>
</comment>
<keyword evidence="1" id="KW-0808">Transferase</keyword>
<evidence type="ECO:0000313" key="5">
    <source>
        <dbReference type="EMBL" id="GAA4469716.1"/>
    </source>
</evidence>